<evidence type="ECO:0000256" key="4">
    <source>
        <dbReference type="ARBA" id="ARBA00023098"/>
    </source>
</evidence>
<name>D1C9A8_SPHTD</name>
<feature type="domain" description="AMP-dependent synthetase/ligase" evidence="5">
    <location>
        <begin position="24"/>
        <end position="396"/>
    </location>
</feature>
<dbReference type="eggNOG" id="COG0318">
    <property type="taxonomic scope" value="Bacteria"/>
</dbReference>
<accession>D1C9A8</accession>
<evidence type="ECO:0000313" key="7">
    <source>
        <dbReference type="EMBL" id="ACZ40401.1"/>
    </source>
</evidence>
<comment type="similarity">
    <text evidence="1">Belongs to the ATP-dependent AMP-binding enzyme family.</text>
</comment>
<evidence type="ECO:0000256" key="3">
    <source>
        <dbReference type="ARBA" id="ARBA00022832"/>
    </source>
</evidence>
<feature type="domain" description="AMP-binding enzyme C-terminal" evidence="6">
    <location>
        <begin position="447"/>
        <end position="521"/>
    </location>
</feature>
<dbReference type="EMBL" id="CP001824">
    <property type="protein sequence ID" value="ACZ40401.1"/>
    <property type="molecule type" value="Genomic_DNA"/>
</dbReference>
<gene>
    <name evidence="7" type="ordered locus">Sthe_2998</name>
</gene>
<dbReference type="STRING" id="479434.Sthe_2998"/>
<protein>
    <submittedName>
        <fullName evidence="7">AMP-dependent synthetase and ligase</fullName>
    </submittedName>
</protein>
<dbReference type="PANTHER" id="PTHR43859:SF4">
    <property type="entry name" value="BUTANOATE--COA LIGASE AAE1-RELATED"/>
    <property type="match status" value="1"/>
</dbReference>
<keyword evidence="4" id="KW-0443">Lipid metabolism</keyword>
<dbReference type="Proteomes" id="UP000002027">
    <property type="component" value="Chromosome 2"/>
</dbReference>
<dbReference type="GO" id="GO:0016874">
    <property type="term" value="F:ligase activity"/>
    <property type="evidence" value="ECO:0007669"/>
    <property type="project" value="UniProtKB-KW"/>
</dbReference>
<dbReference type="GO" id="GO:0006631">
    <property type="term" value="P:fatty acid metabolic process"/>
    <property type="evidence" value="ECO:0007669"/>
    <property type="project" value="UniProtKB-KW"/>
</dbReference>
<dbReference type="InParanoid" id="D1C9A8"/>
<dbReference type="PROSITE" id="PS00455">
    <property type="entry name" value="AMP_BINDING"/>
    <property type="match status" value="1"/>
</dbReference>
<dbReference type="FunFam" id="3.30.300.30:FF:000008">
    <property type="entry name" value="2,3-dihydroxybenzoate-AMP ligase"/>
    <property type="match status" value="1"/>
</dbReference>
<dbReference type="Gene3D" id="3.30.300.30">
    <property type="match status" value="1"/>
</dbReference>
<organism evidence="7 8">
    <name type="scientific">Sphaerobacter thermophilus (strain ATCC 49802 / DSM 20745 / KCCM 41009 / NCIMB 13125 / S 6022)</name>
    <dbReference type="NCBI Taxonomy" id="479434"/>
    <lineage>
        <taxon>Bacteria</taxon>
        <taxon>Pseudomonadati</taxon>
        <taxon>Thermomicrobiota</taxon>
        <taxon>Thermomicrobia</taxon>
        <taxon>Sphaerobacterales</taxon>
        <taxon>Sphaerobacterineae</taxon>
        <taxon>Sphaerobacteraceae</taxon>
        <taxon>Sphaerobacter</taxon>
    </lineage>
</organism>
<dbReference type="HOGENOM" id="CLU_000022_59_5_0"/>
<dbReference type="OrthoDB" id="9781737at2"/>
<dbReference type="AlphaFoldDB" id="D1C9A8"/>
<evidence type="ECO:0000256" key="1">
    <source>
        <dbReference type="ARBA" id="ARBA00006432"/>
    </source>
</evidence>
<dbReference type="KEGG" id="sti:Sthe_2998"/>
<dbReference type="InterPro" id="IPR000873">
    <property type="entry name" value="AMP-dep_synth/lig_dom"/>
</dbReference>
<dbReference type="NCBIfam" id="NF004837">
    <property type="entry name" value="PRK06187.1"/>
    <property type="match status" value="1"/>
</dbReference>
<sequence>MDGLMMDFPLILPTILRRAETIFGDREIVSRQPDRSLHRYTYADMARRARRLAAALTALGLRPGDRVGTFCWNHHQHLEAYFGIPLFGGVLHTLNLRLHPDDVAAIITHAEDRAILVDAVLLPIFEKIWPKVAVEHLIVIGDGPLPEGAIAYENLLASADPEGFVPPEIREQQAAAMCYSSGTTGRAKGVLYSHRAIVLHSLVSATADAVGLREADAVMPVVPMFHVNAWGLPFTGTLVGAKQVLPGPFLNPPSLIDLIERERVTITAGVPTVWLGVLQHLDQNPGAHDVSSLARMIVGGQAAPEGMIRAYQERHGIDVVHAWGMTEMSPLGTITYVPSSRRDAPAEEQYRYRAKQGRPLPLVEIRARGPEGLVPWDGKTMGELEVRGPAVARAYYNNPEGDTQFTNDGWFRTGDIVTIDPLGYIEITDRTKDVIKSGGEWISSIALENALMAHPAVAEAAVIAAAHPKWLERPVAVVVLKEGHTATETELLAHLAPHFAKWWLPDAVLFVDEIPRTSTGKFLKSALREQYRDVLRASAIPPAPEHAASVETSEG</sequence>
<dbReference type="InterPro" id="IPR045851">
    <property type="entry name" value="AMP-bd_C_sf"/>
</dbReference>
<dbReference type="PANTHER" id="PTHR43859">
    <property type="entry name" value="ACYL-ACTIVATING ENZYME"/>
    <property type="match status" value="1"/>
</dbReference>
<reference evidence="8" key="1">
    <citation type="submission" date="2009-11" db="EMBL/GenBank/DDBJ databases">
        <title>The complete chromosome 2 of Sphaerobacter thermophilus DSM 20745.</title>
        <authorList>
            <person name="Lucas S."/>
            <person name="Copeland A."/>
            <person name="Lapidus A."/>
            <person name="Glavina del Rio T."/>
            <person name="Dalin E."/>
            <person name="Tice H."/>
            <person name="Bruce D."/>
            <person name="Goodwin L."/>
            <person name="Pitluck S."/>
            <person name="Kyrpides N."/>
            <person name="Mavromatis K."/>
            <person name="Ivanova N."/>
            <person name="Mikhailova N."/>
            <person name="LaButti K.M."/>
            <person name="Clum A."/>
            <person name="Sun H.I."/>
            <person name="Brettin T."/>
            <person name="Detter J.C."/>
            <person name="Han C."/>
            <person name="Larimer F."/>
            <person name="Land M."/>
            <person name="Hauser L."/>
            <person name="Markowitz V."/>
            <person name="Cheng J.F."/>
            <person name="Hugenholtz P."/>
            <person name="Woyke T."/>
            <person name="Wu D."/>
            <person name="Steenblock K."/>
            <person name="Schneider S."/>
            <person name="Pukall R."/>
            <person name="Goeker M."/>
            <person name="Klenk H.P."/>
            <person name="Eisen J.A."/>
        </authorList>
    </citation>
    <scope>NUCLEOTIDE SEQUENCE [LARGE SCALE GENOMIC DNA]</scope>
    <source>
        <strain evidence="8">ATCC 49802 / DSM 20745 / S 6022</strain>
    </source>
</reference>
<proteinExistence type="inferred from homology"/>
<keyword evidence="2 7" id="KW-0436">Ligase</keyword>
<dbReference type="RefSeq" id="WP_012873436.1">
    <property type="nucleotide sequence ID" value="NC_013524.1"/>
</dbReference>
<evidence type="ECO:0000313" key="8">
    <source>
        <dbReference type="Proteomes" id="UP000002027"/>
    </source>
</evidence>
<dbReference type="Pfam" id="PF13193">
    <property type="entry name" value="AMP-binding_C"/>
    <property type="match status" value="1"/>
</dbReference>
<reference evidence="7 8" key="2">
    <citation type="journal article" date="2010" name="Stand. Genomic Sci.">
        <title>Complete genome sequence of Desulfohalobium retbaense type strain (HR(100)).</title>
        <authorList>
            <person name="Spring S."/>
            <person name="Nolan M."/>
            <person name="Lapidus A."/>
            <person name="Glavina Del Rio T."/>
            <person name="Copeland A."/>
            <person name="Tice H."/>
            <person name="Cheng J.F."/>
            <person name="Lucas S."/>
            <person name="Land M."/>
            <person name="Chen F."/>
            <person name="Bruce D."/>
            <person name="Goodwin L."/>
            <person name="Pitluck S."/>
            <person name="Ivanova N."/>
            <person name="Mavromatis K."/>
            <person name="Mikhailova N."/>
            <person name="Pati A."/>
            <person name="Chen A."/>
            <person name="Palaniappan K."/>
            <person name="Hauser L."/>
            <person name="Chang Y.J."/>
            <person name="Jeffries C.D."/>
            <person name="Munk C."/>
            <person name="Kiss H."/>
            <person name="Chain P."/>
            <person name="Han C."/>
            <person name="Brettin T."/>
            <person name="Detter J.C."/>
            <person name="Schuler E."/>
            <person name="Goker M."/>
            <person name="Rohde M."/>
            <person name="Bristow J."/>
            <person name="Eisen J.A."/>
            <person name="Markowitz V."/>
            <person name="Hugenholtz P."/>
            <person name="Kyrpides N.C."/>
            <person name="Klenk H.P."/>
        </authorList>
    </citation>
    <scope>NUCLEOTIDE SEQUENCE [LARGE SCALE GENOMIC DNA]</scope>
    <source>
        <strain evidence="8">ATCC 49802 / DSM 20745 / S 6022</strain>
    </source>
</reference>
<keyword evidence="3" id="KW-0276">Fatty acid metabolism</keyword>
<evidence type="ECO:0000259" key="5">
    <source>
        <dbReference type="Pfam" id="PF00501"/>
    </source>
</evidence>
<dbReference type="InterPro" id="IPR025110">
    <property type="entry name" value="AMP-bd_C"/>
</dbReference>
<evidence type="ECO:0000256" key="2">
    <source>
        <dbReference type="ARBA" id="ARBA00022598"/>
    </source>
</evidence>
<dbReference type="Gene3D" id="3.40.50.12780">
    <property type="entry name" value="N-terminal domain of ligase-like"/>
    <property type="match status" value="1"/>
</dbReference>
<dbReference type="InterPro" id="IPR042099">
    <property type="entry name" value="ANL_N_sf"/>
</dbReference>
<dbReference type="Pfam" id="PF00501">
    <property type="entry name" value="AMP-binding"/>
    <property type="match status" value="1"/>
</dbReference>
<evidence type="ECO:0000259" key="6">
    <source>
        <dbReference type="Pfam" id="PF13193"/>
    </source>
</evidence>
<dbReference type="SUPFAM" id="SSF56801">
    <property type="entry name" value="Acetyl-CoA synthetase-like"/>
    <property type="match status" value="1"/>
</dbReference>
<keyword evidence="8" id="KW-1185">Reference proteome</keyword>
<dbReference type="CDD" id="cd12119">
    <property type="entry name" value="ttLC_FACS_AlkK_like"/>
    <property type="match status" value="1"/>
</dbReference>
<dbReference type="InterPro" id="IPR020845">
    <property type="entry name" value="AMP-binding_CS"/>
</dbReference>